<dbReference type="RefSeq" id="XP_018754428.1">
    <property type="nucleotide sequence ID" value="XM_018905483.1"/>
</dbReference>
<protein>
    <submittedName>
        <fullName evidence="2">Uncharacterized protein</fullName>
    </submittedName>
</protein>
<accession>W7MV01</accession>
<keyword evidence="3" id="KW-1185">Reference proteome</keyword>
<dbReference type="GeneID" id="30073121"/>
<sequence>MPFLNTASYDRACNNAITPQYPFSLRLQLHRTSRCFCSSLIWMWMRRISVACLPSKCLPFRLNEQHDGRNGKMVLMRCTLAAHCGVMAAKASARPTALRPQKHQSFDMQDVKQTM</sequence>
<gene>
    <name evidence="2" type="ORF">FVEG_16245</name>
</gene>
<reference evidence="2 3" key="1">
    <citation type="journal article" date="2010" name="Nature">
        <title>Comparative genomics reveals mobile pathogenicity chromosomes in Fusarium.</title>
        <authorList>
            <person name="Ma L.J."/>
            <person name="van der Does H.C."/>
            <person name="Borkovich K.A."/>
            <person name="Coleman J.J."/>
            <person name="Daboussi M.J."/>
            <person name="Di Pietro A."/>
            <person name="Dufresne M."/>
            <person name="Freitag M."/>
            <person name="Grabherr M."/>
            <person name="Henrissat B."/>
            <person name="Houterman P.M."/>
            <person name="Kang S."/>
            <person name="Shim W.B."/>
            <person name="Woloshuk C."/>
            <person name="Xie X."/>
            <person name="Xu J.R."/>
            <person name="Antoniw J."/>
            <person name="Baker S.E."/>
            <person name="Bluhm B.H."/>
            <person name="Breakspear A."/>
            <person name="Brown D.W."/>
            <person name="Butchko R.A."/>
            <person name="Chapman S."/>
            <person name="Coulson R."/>
            <person name="Coutinho P.M."/>
            <person name="Danchin E.G."/>
            <person name="Diener A."/>
            <person name="Gale L.R."/>
            <person name="Gardiner D.M."/>
            <person name="Goff S."/>
            <person name="Hammond-Kosack K.E."/>
            <person name="Hilburn K."/>
            <person name="Hua-Van A."/>
            <person name="Jonkers W."/>
            <person name="Kazan K."/>
            <person name="Kodira C.D."/>
            <person name="Koehrsen M."/>
            <person name="Kumar L."/>
            <person name="Lee Y.H."/>
            <person name="Li L."/>
            <person name="Manners J.M."/>
            <person name="Miranda-Saavedra D."/>
            <person name="Mukherjee M."/>
            <person name="Park G."/>
            <person name="Park J."/>
            <person name="Park S.Y."/>
            <person name="Proctor R.H."/>
            <person name="Regev A."/>
            <person name="Ruiz-Roldan M.C."/>
            <person name="Sain D."/>
            <person name="Sakthikumar S."/>
            <person name="Sykes S."/>
            <person name="Schwartz D.C."/>
            <person name="Turgeon B.G."/>
            <person name="Wapinski I."/>
            <person name="Yoder O."/>
            <person name="Young S."/>
            <person name="Zeng Q."/>
            <person name="Zhou S."/>
            <person name="Galagan J."/>
            <person name="Cuomo C.A."/>
            <person name="Kistler H.C."/>
            <person name="Rep M."/>
        </authorList>
    </citation>
    <scope>NUCLEOTIDE SEQUENCE [LARGE SCALE GENOMIC DNA]</scope>
    <source>
        <strain evidence="3">M3125 / FGSC 7600</strain>
    </source>
</reference>
<proteinExistence type="predicted"/>
<dbReference type="KEGG" id="fvr:FVEG_16245"/>
<dbReference type="Proteomes" id="UP000009096">
    <property type="component" value="Chromosome 3"/>
</dbReference>
<dbReference type="EMBL" id="DS022251">
    <property type="protein sequence ID" value="EWG48237.1"/>
    <property type="molecule type" value="Genomic_DNA"/>
</dbReference>
<feature type="region of interest" description="Disordered" evidence="1">
    <location>
        <begin position="96"/>
        <end position="115"/>
    </location>
</feature>
<dbReference type="VEuPathDB" id="FungiDB:FVEG_16245"/>
<name>W7MV01_GIBM7</name>
<organism evidence="2 3">
    <name type="scientific">Gibberella moniliformis (strain M3125 / FGSC 7600)</name>
    <name type="common">Maize ear and stalk rot fungus</name>
    <name type="synonym">Fusarium verticillioides</name>
    <dbReference type="NCBI Taxonomy" id="334819"/>
    <lineage>
        <taxon>Eukaryota</taxon>
        <taxon>Fungi</taxon>
        <taxon>Dikarya</taxon>
        <taxon>Ascomycota</taxon>
        <taxon>Pezizomycotina</taxon>
        <taxon>Sordariomycetes</taxon>
        <taxon>Hypocreomycetidae</taxon>
        <taxon>Hypocreales</taxon>
        <taxon>Nectriaceae</taxon>
        <taxon>Fusarium</taxon>
        <taxon>Fusarium fujikuroi species complex</taxon>
    </lineage>
</organism>
<evidence type="ECO:0000256" key="1">
    <source>
        <dbReference type="SAM" id="MobiDB-lite"/>
    </source>
</evidence>
<dbReference type="AlphaFoldDB" id="W7MV01"/>
<evidence type="ECO:0000313" key="3">
    <source>
        <dbReference type="Proteomes" id="UP000009096"/>
    </source>
</evidence>
<evidence type="ECO:0000313" key="2">
    <source>
        <dbReference type="EMBL" id="EWG48237.1"/>
    </source>
</evidence>